<reference evidence="11 12" key="1">
    <citation type="journal article" date="2019" name="Nat. Ecol. Evol.">
        <title>Megaphylogeny resolves global patterns of mushroom evolution.</title>
        <authorList>
            <person name="Varga T."/>
            <person name="Krizsan K."/>
            <person name="Foldi C."/>
            <person name="Dima B."/>
            <person name="Sanchez-Garcia M."/>
            <person name="Sanchez-Ramirez S."/>
            <person name="Szollosi G.J."/>
            <person name="Szarkandi J.G."/>
            <person name="Papp V."/>
            <person name="Albert L."/>
            <person name="Andreopoulos W."/>
            <person name="Angelini C."/>
            <person name="Antonin V."/>
            <person name="Barry K.W."/>
            <person name="Bougher N.L."/>
            <person name="Buchanan P."/>
            <person name="Buyck B."/>
            <person name="Bense V."/>
            <person name="Catcheside P."/>
            <person name="Chovatia M."/>
            <person name="Cooper J."/>
            <person name="Damon W."/>
            <person name="Desjardin D."/>
            <person name="Finy P."/>
            <person name="Geml J."/>
            <person name="Haridas S."/>
            <person name="Hughes K."/>
            <person name="Justo A."/>
            <person name="Karasinski D."/>
            <person name="Kautmanova I."/>
            <person name="Kiss B."/>
            <person name="Kocsube S."/>
            <person name="Kotiranta H."/>
            <person name="LaButti K.M."/>
            <person name="Lechner B.E."/>
            <person name="Liimatainen K."/>
            <person name="Lipzen A."/>
            <person name="Lukacs Z."/>
            <person name="Mihaltcheva S."/>
            <person name="Morgado L.N."/>
            <person name="Niskanen T."/>
            <person name="Noordeloos M.E."/>
            <person name="Ohm R.A."/>
            <person name="Ortiz-Santana B."/>
            <person name="Ovrebo C."/>
            <person name="Racz N."/>
            <person name="Riley R."/>
            <person name="Savchenko A."/>
            <person name="Shiryaev A."/>
            <person name="Soop K."/>
            <person name="Spirin V."/>
            <person name="Szebenyi C."/>
            <person name="Tomsovsky M."/>
            <person name="Tulloss R.E."/>
            <person name="Uehling J."/>
            <person name="Grigoriev I.V."/>
            <person name="Vagvolgyi C."/>
            <person name="Papp T."/>
            <person name="Martin F.M."/>
            <person name="Miettinen O."/>
            <person name="Hibbett D.S."/>
            <person name="Nagy L.G."/>
        </authorList>
    </citation>
    <scope>NUCLEOTIDE SEQUENCE [LARGE SCALE GENOMIC DNA]</scope>
    <source>
        <strain evidence="11 12">CBS 121175</strain>
    </source>
</reference>
<dbReference type="EMBL" id="ML210149">
    <property type="protein sequence ID" value="TFK29522.1"/>
    <property type="molecule type" value="Genomic_DNA"/>
</dbReference>
<dbReference type="NCBIfam" id="TIGR00861">
    <property type="entry name" value="MIP"/>
    <property type="match status" value="1"/>
</dbReference>
<gene>
    <name evidence="11" type="ORF">FA15DRAFT_610133</name>
</gene>
<feature type="transmembrane region" description="Helical" evidence="10">
    <location>
        <begin position="207"/>
        <end position="231"/>
    </location>
</feature>
<dbReference type="PANTHER" id="PTHR43829">
    <property type="entry name" value="AQUAPORIN OR AQUAGLYCEROPORIN RELATED"/>
    <property type="match status" value="1"/>
</dbReference>
<dbReference type="InterPro" id="IPR022357">
    <property type="entry name" value="MIP_CS"/>
</dbReference>
<sequence length="296" mass="32107">MSDDLEAQQTPSRVVVEQIHEQPKRTTAWGKIRSAIREPMAEFIGTALLVIFGAGSACSVVLSTNRDVASSNKGDFLSINFGWAIGIAMGVWVSGGISGGHINPAVTLTMAVWRGFPWKKVPAYIGAQILGGLVGAAIIYGSYFHAIDIFEGPGVRTEATAGFFATYALPYMTPASCFFAEFLATAILSMMVLAMTDKRNMMPTTGLLPLGLFLLFMGFGVSLGMQTAYALNPARDFGPRLFLSMAGYGKEVYTYRNHYWIWCPIIAPIVGAQAGAALYDLFLFEEPTIFNRKSGY</sequence>
<dbReference type="PRINTS" id="PR00783">
    <property type="entry name" value="MINTRINSICP"/>
</dbReference>
<keyword evidence="12" id="KW-1185">Reference proteome</keyword>
<evidence type="ECO:0000256" key="10">
    <source>
        <dbReference type="SAM" id="Phobius"/>
    </source>
</evidence>
<dbReference type="InterPro" id="IPR000425">
    <property type="entry name" value="MIP"/>
</dbReference>
<feature type="transmembrane region" description="Helical" evidence="10">
    <location>
        <begin position="82"/>
        <end position="102"/>
    </location>
</feature>
<evidence type="ECO:0000256" key="3">
    <source>
        <dbReference type="ARBA" id="ARBA00022448"/>
    </source>
</evidence>
<name>A0A5C3LA72_COPMA</name>
<dbReference type="GO" id="GO:0005886">
    <property type="term" value="C:plasma membrane"/>
    <property type="evidence" value="ECO:0007669"/>
    <property type="project" value="TreeGrafter"/>
</dbReference>
<dbReference type="Proteomes" id="UP000307440">
    <property type="component" value="Unassembled WGS sequence"/>
</dbReference>
<dbReference type="SUPFAM" id="SSF81338">
    <property type="entry name" value="Aquaporin-like"/>
    <property type="match status" value="1"/>
</dbReference>
<comment type="subcellular location">
    <subcellularLocation>
        <location evidence="1">Membrane</location>
        <topology evidence="1">Multi-pass membrane protein</topology>
    </subcellularLocation>
</comment>
<keyword evidence="7 10" id="KW-0472">Membrane</keyword>
<organism evidence="11 12">
    <name type="scientific">Coprinopsis marcescibilis</name>
    <name type="common">Agaric fungus</name>
    <name type="synonym">Psathyrella marcescibilis</name>
    <dbReference type="NCBI Taxonomy" id="230819"/>
    <lineage>
        <taxon>Eukaryota</taxon>
        <taxon>Fungi</taxon>
        <taxon>Dikarya</taxon>
        <taxon>Basidiomycota</taxon>
        <taxon>Agaricomycotina</taxon>
        <taxon>Agaricomycetes</taxon>
        <taxon>Agaricomycetidae</taxon>
        <taxon>Agaricales</taxon>
        <taxon>Agaricineae</taxon>
        <taxon>Psathyrellaceae</taxon>
        <taxon>Coprinopsis</taxon>
    </lineage>
</organism>
<comment type="similarity">
    <text evidence="2 9">Belongs to the MIP/aquaporin (TC 1.A.8) family.</text>
</comment>
<feature type="transmembrane region" description="Helical" evidence="10">
    <location>
        <begin position="259"/>
        <end position="284"/>
    </location>
</feature>
<evidence type="ECO:0000256" key="2">
    <source>
        <dbReference type="ARBA" id="ARBA00006175"/>
    </source>
</evidence>
<dbReference type="AlphaFoldDB" id="A0A5C3LA72"/>
<feature type="transmembrane region" description="Helical" evidence="10">
    <location>
        <begin position="171"/>
        <end position="195"/>
    </location>
</feature>
<evidence type="ECO:0000256" key="8">
    <source>
        <dbReference type="ARBA" id="ARBA00034651"/>
    </source>
</evidence>
<dbReference type="OrthoDB" id="3222at2759"/>
<dbReference type="GO" id="GO:0015250">
    <property type="term" value="F:water channel activity"/>
    <property type="evidence" value="ECO:0007669"/>
    <property type="project" value="TreeGrafter"/>
</dbReference>
<dbReference type="Pfam" id="PF00230">
    <property type="entry name" value="MIP"/>
    <property type="match status" value="1"/>
</dbReference>
<keyword evidence="3 9" id="KW-0813">Transport</keyword>
<dbReference type="PRINTS" id="PR02019">
    <property type="entry name" value="AQUAPORIN7"/>
</dbReference>
<protein>
    <submittedName>
        <fullName evidence="11">Aquaporin</fullName>
    </submittedName>
</protein>
<dbReference type="CDD" id="cd00333">
    <property type="entry name" value="MIP"/>
    <property type="match status" value="1"/>
</dbReference>
<evidence type="ECO:0000313" key="11">
    <source>
        <dbReference type="EMBL" id="TFK29522.1"/>
    </source>
</evidence>
<proteinExistence type="inferred from homology"/>
<accession>A0A5C3LA72</accession>
<evidence type="ECO:0000256" key="9">
    <source>
        <dbReference type="RuleBase" id="RU000477"/>
    </source>
</evidence>
<evidence type="ECO:0000256" key="1">
    <source>
        <dbReference type="ARBA" id="ARBA00004141"/>
    </source>
</evidence>
<dbReference type="FunFam" id="1.20.1080.10:FF:000027">
    <property type="entry name" value="MIP aquaporin"/>
    <property type="match status" value="1"/>
</dbReference>
<dbReference type="Gene3D" id="1.20.1080.10">
    <property type="entry name" value="Glycerol uptake facilitator protein"/>
    <property type="match status" value="1"/>
</dbReference>
<evidence type="ECO:0000256" key="7">
    <source>
        <dbReference type="ARBA" id="ARBA00023136"/>
    </source>
</evidence>
<dbReference type="InterPro" id="IPR023271">
    <property type="entry name" value="Aquaporin-like"/>
</dbReference>
<evidence type="ECO:0000256" key="6">
    <source>
        <dbReference type="ARBA" id="ARBA00022989"/>
    </source>
</evidence>
<keyword evidence="6 10" id="KW-1133">Transmembrane helix</keyword>
<evidence type="ECO:0000256" key="5">
    <source>
        <dbReference type="ARBA" id="ARBA00022737"/>
    </source>
</evidence>
<feature type="transmembrane region" description="Helical" evidence="10">
    <location>
        <begin position="123"/>
        <end position="143"/>
    </location>
</feature>
<dbReference type="PANTHER" id="PTHR43829:SF9">
    <property type="entry name" value="AQUAPORIN-9"/>
    <property type="match status" value="1"/>
</dbReference>
<keyword evidence="4 9" id="KW-0812">Transmembrane</keyword>
<evidence type="ECO:0000313" key="12">
    <source>
        <dbReference type="Proteomes" id="UP000307440"/>
    </source>
</evidence>
<dbReference type="PROSITE" id="PS00221">
    <property type="entry name" value="MIP"/>
    <property type="match status" value="1"/>
</dbReference>
<evidence type="ECO:0000256" key="4">
    <source>
        <dbReference type="ARBA" id="ARBA00022692"/>
    </source>
</evidence>
<feature type="transmembrane region" description="Helical" evidence="10">
    <location>
        <begin position="43"/>
        <end position="62"/>
    </location>
</feature>
<dbReference type="InterPro" id="IPR050363">
    <property type="entry name" value="MIP/Aquaporin"/>
</dbReference>
<comment type="catalytic activity">
    <reaction evidence="8">
        <text>H2O(in) = H2O(out)</text>
        <dbReference type="Rhea" id="RHEA:29667"/>
        <dbReference type="ChEBI" id="CHEBI:15377"/>
    </reaction>
</comment>
<dbReference type="STRING" id="230819.A0A5C3LA72"/>
<dbReference type="GO" id="GO:0015254">
    <property type="term" value="F:glycerol channel activity"/>
    <property type="evidence" value="ECO:0007669"/>
    <property type="project" value="TreeGrafter"/>
</dbReference>
<keyword evidence="5" id="KW-0677">Repeat</keyword>